<accession>A0AAD5LZ91</accession>
<name>A0AAD5LZ91_PYTIN</name>
<organism evidence="2 3">
    <name type="scientific">Pythium insidiosum</name>
    <name type="common">Pythiosis disease agent</name>
    <dbReference type="NCBI Taxonomy" id="114742"/>
    <lineage>
        <taxon>Eukaryota</taxon>
        <taxon>Sar</taxon>
        <taxon>Stramenopiles</taxon>
        <taxon>Oomycota</taxon>
        <taxon>Peronosporomycetes</taxon>
        <taxon>Pythiales</taxon>
        <taxon>Pythiaceae</taxon>
        <taxon>Pythium</taxon>
    </lineage>
</organism>
<reference evidence="2" key="1">
    <citation type="submission" date="2021-12" db="EMBL/GenBank/DDBJ databases">
        <title>Prjna785345.</title>
        <authorList>
            <person name="Rujirawat T."/>
            <person name="Krajaejun T."/>
        </authorList>
    </citation>
    <scope>NUCLEOTIDE SEQUENCE</scope>
    <source>
        <strain evidence="2">Pi057C3</strain>
    </source>
</reference>
<dbReference type="AlphaFoldDB" id="A0AAD5LZ91"/>
<evidence type="ECO:0000313" key="2">
    <source>
        <dbReference type="EMBL" id="KAJ0398631.1"/>
    </source>
</evidence>
<evidence type="ECO:0000256" key="1">
    <source>
        <dbReference type="SAM" id="MobiDB-lite"/>
    </source>
</evidence>
<evidence type="ECO:0000313" key="3">
    <source>
        <dbReference type="Proteomes" id="UP001209570"/>
    </source>
</evidence>
<protein>
    <submittedName>
        <fullName evidence="2">Uncharacterized protein</fullName>
    </submittedName>
</protein>
<comment type="caution">
    <text evidence="2">The sequence shown here is derived from an EMBL/GenBank/DDBJ whole genome shotgun (WGS) entry which is preliminary data.</text>
</comment>
<gene>
    <name evidence="2" type="ORF">P43SY_007489</name>
</gene>
<dbReference type="EMBL" id="JAKCXM010000209">
    <property type="protein sequence ID" value="KAJ0398631.1"/>
    <property type="molecule type" value="Genomic_DNA"/>
</dbReference>
<dbReference type="Proteomes" id="UP001209570">
    <property type="component" value="Unassembled WGS sequence"/>
</dbReference>
<sequence>MTMVAMAAATANEAAKDGGAALVHEPLSPTPKRDEEQRVDVHGMIMDDLYGKRLRKCFGSRSFWGTVVGCYWVGRGLFYKVSFDDGDVDILSAEEVQDDVANAERHRKEDPEASKAETSPTSVDGDDGRELPYRQLIRSTTAVKRRREEVAPCRDEHPKGSWDVQLWGRRLYATIVTQKEHVIVNEFVRMANGDPGEMEATGKVNPDD</sequence>
<proteinExistence type="predicted"/>
<feature type="compositionally biased region" description="Basic and acidic residues" evidence="1">
    <location>
        <begin position="102"/>
        <end position="115"/>
    </location>
</feature>
<keyword evidence="3" id="KW-1185">Reference proteome</keyword>
<feature type="region of interest" description="Disordered" evidence="1">
    <location>
        <begin position="101"/>
        <end position="129"/>
    </location>
</feature>